<evidence type="ECO:0000313" key="2">
    <source>
        <dbReference type="Proteomes" id="UP000053699"/>
    </source>
</evidence>
<gene>
    <name evidence="1" type="ORF">MLPM_1636A</name>
</gene>
<protein>
    <submittedName>
        <fullName evidence="1">Uncharacterized protein</fullName>
    </submittedName>
</protein>
<dbReference type="EMBL" id="JRPY01000070">
    <property type="protein sequence ID" value="KJX75015.1"/>
    <property type="molecule type" value="Genomic_DNA"/>
</dbReference>
<comment type="caution">
    <text evidence="1">The sequence shown here is derived from an EMBL/GenBank/DDBJ whole genome shotgun (WGS) entry which is preliminary data.</text>
</comment>
<name>A0A0F4ETR8_9MYCO</name>
<dbReference type="AlphaFoldDB" id="A0A0F4ETR8"/>
<dbReference type="AntiFam" id="ANF00041">
    <property type="entry name" value="Antisense to RNaseP"/>
</dbReference>
<organism evidence="1 2">
    <name type="scientific">Mycobacterium lepromatosis</name>
    <dbReference type="NCBI Taxonomy" id="480418"/>
    <lineage>
        <taxon>Bacteria</taxon>
        <taxon>Bacillati</taxon>
        <taxon>Actinomycetota</taxon>
        <taxon>Actinomycetes</taxon>
        <taxon>Mycobacteriales</taxon>
        <taxon>Mycobacteriaceae</taxon>
        <taxon>Mycobacterium</taxon>
    </lineage>
</organism>
<dbReference type="Proteomes" id="UP000053699">
    <property type="component" value="Unassembled WGS sequence"/>
</dbReference>
<reference evidence="1 2" key="1">
    <citation type="journal article" date="2015" name="Proc. Natl. Acad. Sci. U.S.A.">
        <title>Insight into the evolution and origin of leprosy bacilli from the genome sequence of Mycobacterium lepromatosis.</title>
        <authorList>
            <person name="Singh P."/>
            <person name="Benjak A."/>
            <person name="Schuenemann V.J."/>
            <person name="Herbig A."/>
            <person name="Avanzi C."/>
            <person name="Busso P."/>
            <person name="Nieselt K."/>
            <person name="Krause J."/>
            <person name="Vera-Cabrera L."/>
            <person name="Cole S.T."/>
        </authorList>
    </citation>
    <scope>NUCLEOTIDE SEQUENCE [LARGE SCALE GENOMIC DNA]</scope>
    <source>
        <strain evidence="1 2">Mx1-22A</strain>
    </source>
</reference>
<accession>A0A0F4ETR8</accession>
<evidence type="ECO:0000313" key="1">
    <source>
        <dbReference type="EMBL" id="KJX75015.1"/>
    </source>
</evidence>
<sequence>MTGELACKPDSVPRRRGIAYGGAAAAIHLDTPLPGASSGLPAGSGEQLSNACAAALVVRPSWPCFGWGLPSHPGHPGCWCALTAPFHPYHREDGGLFSVALSRESPRIAVSNHPAL</sequence>
<keyword evidence="2" id="KW-1185">Reference proteome</keyword>
<proteinExistence type="predicted"/>